<dbReference type="GO" id="GO:0001681">
    <property type="term" value="F:sialate O-acetylesterase activity"/>
    <property type="evidence" value="ECO:0007669"/>
    <property type="project" value="InterPro"/>
</dbReference>
<dbReference type="InterPro" id="IPR005181">
    <property type="entry name" value="SASA"/>
</dbReference>
<dbReference type="InterPro" id="IPR039329">
    <property type="entry name" value="SIAE"/>
</dbReference>
<sequence>MKKLLGLLLLLFASNTYGEIWLPSILSDNMVLQQQANVTIWGWTTATSEEITVYGTWNNEKVTTKAFQGVWSLQLPTPKAGGTYSVIVEGHEKLELRNVLIGEVWLGSGQSNMQWTPKHGLDNAEEEIKNANYPEIRFFQVAQQISDNPQDQLKGKWEVCTPETMEKFSSVAYFFGRELHQNLGIPVGVINSSWGGTPVEVWLKKELVTQDAQLAEAAKKLNEVAWWPSNPGLAYNAMIHPITKFNIAGCIWYQGESNRVDPVSYYKSFPLMIESWREEWGKDLPFYFVQIAPYKYDDPMDTDAAHVRDAQLYTMQNLDNTGMVVTNDIGNLENIHPTNKQDVGYRLALWALGKTYGKERVEYSGPVYRSKEIKNKKIVLNFDYAEKGLMQKGKDLREFFIAGEDGVFYPAKAKIMGNTVEVSSSKVKKPTAVRFAFTNGAMPNLFNSAGLPASAFRTDNWELK</sequence>
<organism evidence="3 4">
    <name type="scientific">Arenibacter palladensis</name>
    <dbReference type="NCBI Taxonomy" id="237373"/>
    <lineage>
        <taxon>Bacteria</taxon>
        <taxon>Pseudomonadati</taxon>
        <taxon>Bacteroidota</taxon>
        <taxon>Flavobacteriia</taxon>
        <taxon>Flavobacteriales</taxon>
        <taxon>Flavobacteriaceae</taxon>
        <taxon>Arenibacter</taxon>
    </lineage>
</organism>
<dbReference type="Pfam" id="PF03629">
    <property type="entry name" value="SASA"/>
    <property type="match status" value="1"/>
</dbReference>
<dbReference type="RefSeq" id="WP_072859880.1">
    <property type="nucleotide sequence ID" value="NZ_FQUX01000001.1"/>
</dbReference>
<dbReference type="Proteomes" id="UP000184406">
    <property type="component" value="Unassembled WGS sequence"/>
</dbReference>
<dbReference type="EMBL" id="FQUX01000001">
    <property type="protein sequence ID" value="SHE41192.1"/>
    <property type="molecule type" value="Genomic_DNA"/>
</dbReference>
<dbReference type="OrthoDB" id="9816001at2"/>
<reference evidence="4" key="1">
    <citation type="submission" date="2016-11" db="EMBL/GenBank/DDBJ databases">
        <authorList>
            <person name="Varghese N."/>
            <person name="Submissions S."/>
        </authorList>
    </citation>
    <scope>NUCLEOTIDE SEQUENCE [LARGE SCALE GENOMIC DNA]</scope>
    <source>
        <strain evidence="4">DSM 17539</strain>
    </source>
</reference>
<dbReference type="GO" id="GO:0005975">
    <property type="term" value="P:carbohydrate metabolic process"/>
    <property type="evidence" value="ECO:0007669"/>
    <property type="project" value="TreeGrafter"/>
</dbReference>
<proteinExistence type="predicted"/>
<dbReference type="AlphaFoldDB" id="A0A1M4T9H0"/>
<protein>
    <submittedName>
        <fullName evidence="3">Sialate O-acetylesterase</fullName>
    </submittedName>
</protein>
<feature type="domain" description="Sialate O-acetylesterase" evidence="2">
    <location>
        <begin position="103"/>
        <end position="341"/>
    </location>
</feature>
<dbReference type="PANTHER" id="PTHR22901:SF0">
    <property type="entry name" value="SIALATE O-ACETYLESTERASE"/>
    <property type="match status" value="1"/>
</dbReference>
<accession>A0A1M4T9H0</accession>
<dbReference type="SUPFAM" id="SSF52266">
    <property type="entry name" value="SGNH hydrolase"/>
    <property type="match status" value="1"/>
</dbReference>
<evidence type="ECO:0000256" key="1">
    <source>
        <dbReference type="ARBA" id="ARBA00022801"/>
    </source>
</evidence>
<dbReference type="InterPro" id="IPR036514">
    <property type="entry name" value="SGNH_hydro_sf"/>
</dbReference>
<keyword evidence="4" id="KW-1185">Reference proteome</keyword>
<gene>
    <name evidence="3" type="ORF">SAMN03080594_101191</name>
</gene>
<dbReference type="PANTHER" id="PTHR22901">
    <property type="entry name" value="SIALATE O-ACETYLESTERASE"/>
    <property type="match status" value="1"/>
</dbReference>
<keyword evidence="1" id="KW-0378">Hydrolase</keyword>
<evidence type="ECO:0000313" key="3">
    <source>
        <dbReference type="EMBL" id="SHE41192.1"/>
    </source>
</evidence>
<name>A0A1M4T9H0_9FLAO</name>
<evidence type="ECO:0000259" key="2">
    <source>
        <dbReference type="Pfam" id="PF03629"/>
    </source>
</evidence>
<evidence type="ECO:0000313" key="4">
    <source>
        <dbReference type="Proteomes" id="UP000184406"/>
    </source>
</evidence>
<dbReference type="Gene3D" id="3.40.50.1110">
    <property type="entry name" value="SGNH hydrolase"/>
    <property type="match status" value="1"/>
</dbReference>